<accession>A0ABV6RDJ9</accession>
<organism evidence="2 3">
    <name type="scientific">Brachybacterium hainanense</name>
    <dbReference type="NCBI Taxonomy" id="1541174"/>
    <lineage>
        <taxon>Bacteria</taxon>
        <taxon>Bacillati</taxon>
        <taxon>Actinomycetota</taxon>
        <taxon>Actinomycetes</taxon>
        <taxon>Micrococcales</taxon>
        <taxon>Dermabacteraceae</taxon>
        <taxon>Brachybacterium</taxon>
    </lineage>
</organism>
<dbReference type="SUPFAM" id="SSF53474">
    <property type="entry name" value="alpha/beta-Hydrolases"/>
    <property type="match status" value="1"/>
</dbReference>
<evidence type="ECO:0000313" key="2">
    <source>
        <dbReference type="EMBL" id="MFC0675075.1"/>
    </source>
</evidence>
<dbReference type="Gene3D" id="3.40.50.1820">
    <property type="entry name" value="alpha/beta hydrolase"/>
    <property type="match status" value="1"/>
</dbReference>
<evidence type="ECO:0000256" key="1">
    <source>
        <dbReference type="SAM" id="MobiDB-lite"/>
    </source>
</evidence>
<evidence type="ECO:0008006" key="4">
    <source>
        <dbReference type="Google" id="ProtNLM"/>
    </source>
</evidence>
<comment type="caution">
    <text evidence="2">The sequence shown here is derived from an EMBL/GenBank/DDBJ whole genome shotgun (WGS) entry which is preliminary data.</text>
</comment>
<dbReference type="InterPro" id="IPR029058">
    <property type="entry name" value="AB_hydrolase_fold"/>
</dbReference>
<keyword evidence="3" id="KW-1185">Reference proteome</keyword>
<feature type="compositionally biased region" description="Gly residues" evidence="1">
    <location>
        <begin position="89"/>
        <end position="100"/>
    </location>
</feature>
<reference evidence="2 3" key="1">
    <citation type="submission" date="2024-09" db="EMBL/GenBank/DDBJ databases">
        <authorList>
            <person name="Sun Q."/>
            <person name="Mori K."/>
        </authorList>
    </citation>
    <scope>NUCLEOTIDE SEQUENCE [LARGE SCALE GENOMIC DNA]</scope>
    <source>
        <strain evidence="2 3">CICC 10874</strain>
    </source>
</reference>
<sequence>MEAFLGMDVEQASAHGDLLEVRAGRIMDLGDRLRACAGGVRWTGPDADAFRAGVEAARARMSATAGTLRSDASAIRDQAAAQDSASAAEGGGAGDGGADGGTSAFFRGLASGPYDDPGDDIAPIGAEDMTRPEDFVIPHSIDQLIDNLNIANEQQTPEATSIRVQAIVGEDGQTCYVVYVPGSYGDAGNLLNPSDTGANPNDWNQNPGALLGQDTDSRQALIAAMEAAGIPQGADVVLAGHSQGGIVASNLAADPHYNGGDQGWNITDVITVGSPVENAAVPSSTSTINFAHVGNGMLFTDGFHPGDIVPALDGNPYADPAMPSSPNRHEVTFDAPGAWDGDPFVNHGIQHYSDSIEGAQGGAADTIAAYQDSESMQNVLGDGAQVIDTVDVGVSRADGTY</sequence>
<evidence type="ECO:0000313" key="3">
    <source>
        <dbReference type="Proteomes" id="UP001589793"/>
    </source>
</evidence>
<feature type="region of interest" description="Disordered" evidence="1">
    <location>
        <begin position="75"/>
        <end position="100"/>
    </location>
</feature>
<name>A0ABV6RDJ9_9MICO</name>
<dbReference type="EMBL" id="JBHLSV010000018">
    <property type="protein sequence ID" value="MFC0675075.1"/>
    <property type="molecule type" value="Genomic_DNA"/>
</dbReference>
<feature type="compositionally biased region" description="Low complexity" evidence="1">
    <location>
        <begin position="75"/>
        <end position="88"/>
    </location>
</feature>
<gene>
    <name evidence="2" type="ORF">ACFFF6_14000</name>
</gene>
<dbReference type="RefSeq" id="WP_376981761.1">
    <property type="nucleotide sequence ID" value="NZ_JBHLSV010000018.1"/>
</dbReference>
<dbReference type="Proteomes" id="UP001589793">
    <property type="component" value="Unassembled WGS sequence"/>
</dbReference>
<protein>
    <recommendedName>
        <fullName evidence="4">Alpha/beta hydrolase</fullName>
    </recommendedName>
</protein>
<proteinExistence type="predicted"/>